<keyword evidence="1" id="KW-0472">Membrane</keyword>
<keyword evidence="1" id="KW-1133">Transmembrane helix</keyword>
<organism evidence="2 3">
    <name type="scientific">Shinella pollutisoli</name>
    <dbReference type="NCBI Taxonomy" id="2250594"/>
    <lineage>
        <taxon>Bacteria</taxon>
        <taxon>Pseudomonadati</taxon>
        <taxon>Pseudomonadota</taxon>
        <taxon>Alphaproteobacteria</taxon>
        <taxon>Hyphomicrobiales</taxon>
        <taxon>Rhizobiaceae</taxon>
        <taxon>Shinella</taxon>
    </lineage>
</organism>
<proteinExistence type="predicted"/>
<dbReference type="InterPro" id="IPR021279">
    <property type="entry name" value="DUF2721"/>
</dbReference>
<evidence type="ECO:0000256" key="1">
    <source>
        <dbReference type="SAM" id="Phobius"/>
    </source>
</evidence>
<feature type="transmembrane region" description="Helical" evidence="1">
    <location>
        <begin position="109"/>
        <end position="139"/>
    </location>
</feature>
<evidence type="ECO:0000313" key="2">
    <source>
        <dbReference type="EMBL" id="MFC3074643.1"/>
    </source>
</evidence>
<dbReference type="EMBL" id="JBHRSP010000025">
    <property type="protein sequence ID" value="MFC3074643.1"/>
    <property type="molecule type" value="Genomic_DNA"/>
</dbReference>
<reference evidence="3" key="1">
    <citation type="journal article" date="2019" name="Int. J. Syst. Evol. Microbiol.">
        <title>The Global Catalogue of Microorganisms (GCM) 10K type strain sequencing project: providing services to taxonomists for standard genome sequencing and annotation.</title>
        <authorList>
            <consortium name="The Broad Institute Genomics Platform"/>
            <consortium name="The Broad Institute Genome Sequencing Center for Infectious Disease"/>
            <person name="Wu L."/>
            <person name="Ma J."/>
        </authorList>
    </citation>
    <scope>NUCLEOTIDE SEQUENCE [LARGE SCALE GENOMIC DNA]</scope>
    <source>
        <strain evidence="3">KCTC 52677</strain>
    </source>
</reference>
<sequence length="148" mass="16128">MLSDVVGVIQTALAPVFLLAGTAAFLSVYTARLTRVADRVNTVEQKYEQVPNGSLPSSQDLRHFGYLQRRTLALEVAVILATFSGFCTCISILALLGGAIGRELSEATLFWFFSGAIASLLLSFVAFLFEIVSACLSMMAQMYRLGRY</sequence>
<feature type="transmembrane region" description="Helical" evidence="1">
    <location>
        <begin position="12"/>
        <end position="31"/>
    </location>
</feature>
<gene>
    <name evidence="2" type="ORF">ACFOHH_16145</name>
</gene>
<keyword evidence="1" id="KW-0812">Transmembrane</keyword>
<protein>
    <submittedName>
        <fullName evidence="2">DUF2721 domain-containing protein</fullName>
    </submittedName>
</protein>
<dbReference type="RefSeq" id="WP_257317238.1">
    <property type="nucleotide sequence ID" value="NZ_JANFDG010000026.1"/>
</dbReference>
<accession>A0ABV7DJL3</accession>
<evidence type="ECO:0000313" key="3">
    <source>
        <dbReference type="Proteomes" id="UP001595377"/>
    </source>
</evidence>
<comment type="caution">
    <text evidence="2">The sequence shown here is derived from an EMBL/GenBank/DDBJ whole genome shotgun (WGS) entry which is preliminary data.</text>
</comment>
<dbReference type="Proteomes" id="UP001595377">
    <property type="component" value="Unassembled WGS sequence"/>
</dbReference>
<feature type="transmembrane region" description="Helical" evidence="1">
    <location>
        <begin position="72"/>
        <end position="97"/>
    </location>
</feature>
<name>A0ABV7DJL3_9HYPH</name>
<dbReference type="Pfam" id="PF11026">
    <property type="entry name" value="DUF2721"/>
    <property type="match status" value="1"/>
</dbReference>
<keyword evidence="3" id="KW-1185">Reference proteome</keyword>